<accession>A0A4R1BRW7</accession>
<comment type="caution">
    <text evidence="1">The sequence shown here is derived from an EMBL/GenBank/DDBJ whole genome shotgun (WGS) entry which is preliminary data.</text>
</comment>
<gene>
    <name evidence="1" type="ORF">E0L93_03630</name>
</gene>
<dbReference type="AlphaFoldDB" id="A0A4R1BRW7"/>
<organism evidence="1 2">
    <name type="scientific">Rubrobacter taiwanensis</name>
    <dbReference type="NCBI Taxonomy" id="185139"/>
    <lineage>
        <taxon>Bacteria</taxon>
        <taxon>Bacillati</taxon>
        <taxon>Actinomycetota</taxon>
        <taxon>Rubrobacteria</taxon>
        <taxon>Rubrobacterales</taxon>
        <taxon>Rubrobacteraceae</taxon>
        <taxon>Rubrobacter</taxon>
    </lineage>
</organism>
<protein>
    <submittedName>
        <fullName evidence="1">Uncharacterized protein</fullName>
    </submittedName>
</protein>
<sequence>MWSRLTRGGDGLPREKVDAIVRLIDQYLSEEAKLRNLHSDKQTIHPRDLPPDKRQALISEITEILKDTRRD</sequence>
<evidence type="ECO:0000313" key="2">
    <source>
        <dbReference type="Proteomes" id="UP000295244"/>
    </source>
</evidence>
<keyword evidence="2" id="KW-1185">Reference proteome</keyword>
<dbReference type="RefSeq" id="WP_132688588.1">
    <property type="nucleotide sequence ID" value="NZ_SKBU01000006.1"/>
</dbReference>
<dbReference type="EMBL" id="SKBU01000006">
    <property type="protein sequence ID" value="TCJ20046.1"/>
    <property type="molecule type" value="Genomic_DNA"/>
</dbReference>
<proteinExistence type="predicted"/>
<dbReference type="OrthoDB" id="5244510at2"/>
<name>A0A4R1BRW7_9ACTN</name>
<dbReference type="Proteomes" id="UP000295244">
    <property type="component" value="Unassembled WGS sequence"/>
</dbReference>
<reference evidence="1 2" key="1">
    <citation type="submission" date="2019-03" db="EMBL/GenBank/DDBJ databases">
        <title>Whole genome sequence of a novel Rubrobacter taiwanensis strain, isolated from Yellowstone National Park.</title>
        <authorList>
            <person name="Freed S."/>
            <person name="Ramaley R.F."/>
            <person name="Kyndt J.A."/>
        </authorList>
    </citation>
    <scope>NUCLEOTIDE SEQUENCE [LARGE SCALE GENOMIC DNA]</scope>
    <source>
        <strain evidence="1 2">Yellowstone</strain>
    </source>
</reference>
<evidence type="ECO:0000313" key="1">
    <source>
        <dbReference type="EMBL" id="TCJ20046.1"/>
    </source>
</evidence>